<dbReference type="InterPro" id="IPR007694">
    <property type="entry name" value="DNA_helicase_DnaB-like_C"/>
</dbReference>
<dbReference type="KEGG" id="vg:54979919"/>
<feature type="region of interest" description="Disordered" evidence="1">
    <location>
        <begin position="361"/>
        <end position="401"/>
    </location>
</feature>
<keyword evidence="3" id="KW-0067">ATP-binding</keyword>
<keyword evidence="3" id="KW-0378">Hydrolase</keyword>
<dbReference type="EMBL" id="KY464836">
    <property type="protein sequence ID" value="AQT27795.1"/>
    <property type="molecule type" value="Genomic_DNA"/>
</dbReference>
<dbReference type="SUPFAM" id="SSF52540">
    <property type="entry name" value="P-loop containing nucleoside triphosphate hydrolases"/>
    <property type="match status" value="1"/>
</dbReference>
<sequence>MPEQGIDDNTRTILKDFGKYFDANPGVKVIEPGPFTTYFSLLHPKLKPESVAVYKARFKELSKDPEPGTEDGILERLVSVRTAAKLQSLLDDFDGGEADMSAALRVINDEHEAFFLRRKKHPKVRDRIEDILEEDENDTGFHFRLNCLNESMRPLRGGDFGIVAARVDTGKSSFFASELTFFAPQVDILYPGRERTIVVFNNEGPGKRLKHRLYNAALRKTTKELIALKQSGTIYDSYVEAVGGRDVIYVFDVHDYTMSELEDIVKELDPAGIVIDMLDNVQADGTATNGGTRTDQILEWLYQRARVWAVKYDAWVIATSQLSGDAEGEIFPKLSMLANSKTGKAGAADFVLMIGRSDSPDLQNSRFISLPKNKKRRDGGPQDPRREVTFDGPRSIFSDPE</sequence>
<proteinExistence type="predicted"/>
<feature type="domain" description="SF4 helicase" evidence="2">
    <location>
        <begin position="145"/>
        <end position="363"/>
    </location>
</feature>
<dbReference type="Proteomes" id="UP000224348">
    <property type="component" value="Segment"/>
</dbReference>
<keyword evidence="4" id="KW-1185">Reference proteome</keyword>
<accession>A0A1S6L1C9</accession>
<evidence type="ECO:0000313" key="3">
    <source>
        <dbReference type="EMBL" id="AQT27795.1"/>
    </source>
</evidence>
<evidence type="ECO:0000256" key="1">
    <source>
        <dbReference type="SAM" id="MobiDB-lite"/>
    </source>
</evidence>
<dbReference type="GO" id="GO:0006260">
    <property type="term" value="P:DNA replication"/>
    <property type="evidence" value="ECO:0007669"/>
    <property type="project" value="InterPro"/>
</dbReference>
<dbReference type="GO" id="GO:0003678">
    <property type="term" value="F:DNA helicase activity"/>
    <property type="evidence" value="ECO:0007669"/>
    <property type="project" value="InterPro"/>
</dbReference>
<keyword evidence="3" id="KW-0347">Helicase</keyword>
<evidence type="ECO:0000313" key="4">
    <source>
        <dbReference type="Proteomes" id="UP000224348"/>
    </source>
</evidence>
<name>A0A1S6L1C9_9CAUD</name>
<protein>
    <submittedName>
        <fullName evidence="3">DNA helicase</fullName>
    </submittedName>
</protein>
<organism evidence="3 4">
    <name type="scientific">Ralstonia phage RS-PI-1</name>
    <dbReference type="NCBI Taxonomy" id="1958965"/>
    <lineage>
        <taxon>Viruses</taxon>
        <taxon>Duplodnaviria</taxon>
        <taxon>Heunggongvirae</taxon>
        <taxon>Uroviricota</taxon>
        <taxon>Caudoviricetes</taxon>
        <taxon>Autographivirales</taxon>
        <taxon>Autonotataviridae</taxon>
        <taxon>Ampunavirus</taxon>
        <taxon>Ampunavirus RSPI1</taxon>
    </lineage>
</organism>
<dbReference type="InterPro" id="IPR027417">
    <property type="entry name" value="P-loop_NTPase"/>
</dbReference>
<feature type="compositionally biased region" description="Basic and acidic residues" evidence="1">
    <location>
        <begin position="378"/>
        <end position="389"/>
    </location>
</feature>
<dbReference type="Gene3D" id="3.40.50.300">
    <property type="entry name" value="P-loop containing nucleotide triphosphate hydrolases"/>
    <property type="match status" value="1"/>
</dbReference>
<evidence type="ECO:0000259" key="2">
    <source>
        <dbReference type="Pfam" id="PF03796"/>
    </source>
</evidence>
<dbReference type="GO" id="GO:0005524">
    <property type="term" value="F:ATP binding"/>
    <property type="evidence" value="ECO:0007669"/>
    <property type="project" value="InterPro"/>
</dbReference>
<dbReference type="RefSeq" id="YP_009789772.1">
    <property type="nucleotide sequence ID" value="NC_047816.1"/>
</dbReference>
<dbReference type="GeneID" id="54979919"/>
<dbReference type="Pfam" id="PF03796">
    <property type="entry name" value="DnaB_C"/>
    <property type="match status" value="1"/>
</dbReference>
<reference evidence="3 4" key="1">
    <citation type="submission" date="2017-01" db="EMBL/GenBank/DDBJ databases">
        <title>Isolation and complete genomic analysis of a novel lytic bacteriophage infecting the Ralstonia solanacearum.</title>
        <authorList>
            <person name="Su J."/>
            <person name="Sun H."/>
            <person name="Liu J."/>
            <person name="Guo Z."/>
            <person name="Fan G."/>
            <person name="Gu G."/>
            <person name="Wang G."/>
        </authorList>
    </citation>
    <scope>NUCLEOTIDE SEQUENCE [LARGE SCALE GENOMIC DNA]</scope>
</reference>
<keyword evidence="3" id="KW-0547">Nucleotide-binding</keyword>